<dbReference type="OrthoDB" id="275381at2"/>
<dbReference type="InterPro" id="IPR043425">
    <property type="entry name" value="NusG-like"/>
</dbReference>
<dbReference type="NCBIfam" id="NF033644">
    <property type="entry name" value="antiterm_UpxY"/>
    <property type="match status" value="1"/>
</dbReference>
<evidence type="ECO:0000256" key="3">
    <source>
        <dbReference type="ARBA" id="ARBA00023163"/>
    </source>
</evidence>
<dbReference type="Gene3D" id="3.30.70.940">
    <property type="entry name" value="NusG, N-terminal domain"/>
    <property type="match status" value="1"/>
</dbReference>
<reference evidence="6 9" key="5">
    <citation type="submission" date="2020-02" db="EMBL/GenBank/DDBJ databases">
        <title>Newly sequenced genome of strain CSTR1 showed variability in Candidatus Kuenenia stuttgartiensis genomes.</title>
        <authorList>
            <person name="Ding C."/>
            <person name="Adrian L."/>
        </authorList>
    </citation>
    <scope>NUCLEOTIDE SEQUENCE [LARGE SCALE GENOMIC DNA]</scope>
    <source>
        <strain evidence="6 9">CSTR1</strain>
    </source>
</reference>
<dbReference type="InterPro" id="IPR008991">
    <property type="entry name" value="Translation_prot_SH3-like_sf"/>
</dbReference>
<dbReference type="SUPFAM" id="SSF50104">
    <property type="entry name" value="Translation proteins SH3-like domain"/>
    <property type="match status" value="1"/>
</dbReference>
<reference evidence="5" key="1">
    <citation type="journal article" date="2006" name="Nature">
        <title>Deciphering the evolution and metabolism of an anammox bacterium from a community genome.</title>
        <authorList>
            <person name="Strous M."/>
            <person name="Pelletier E."/>
            <person name="Mangenot S."/>
            <person name="Rattei T."/>
            <person name="Lehner A."/>
            <person name="Taylor M.W."/>
            <person name="Horn M."/>
            <person name="Daims H."/>
            <person name="Bartol-Mavel D."/>
            <person name="Wincker P."/>
            <person name="Barbe V."/>
            <person name="Fonknechten N."/>
            <person name="Vallenet D."/>
            <person name="Segurens B."/>
            <person name="Schenowitz-Truong C."/>
            <person name="Medigue C."/>
            <person name="Collingro A."/>
            <person name="Snel B."/>
            <person name="Dutilh B.E."/>
            <person name="OpDenCamp H.J.M."/>
            <person name="vanDerDrift C."/>
            <person name="Cirpus I."/>
            <person name="vanDePas-Schoonen K.T."/>
            <person name="Harhangi H.R."/>
            <person name="vanNiftrik L."/>
            <person name="Schmid M."/>
            <person name="Keltjens J."/>
            <person name="vanDeVossenberg J."/>
            <person name="Kartal B."/>
            <person name="Meier H."/>
            <person name="Frishman D."/>
            <person name="Huynen M.A."/>
            <person name="Mewes H."/>
            <person name="Weissenbach J."/>
            <person name="Jetten M.S.M."/>
            <person name="Wagner M."/>
            <person name="LePaslier D."/>
        </authorList>
    </citation>
    <scope>NUCLEOTIDE SEQUENCE</scope>
</reference>
<dbReference type="EMBL" id="CT573072">
    <property type="protein sequence ID" value="CAJ72680.1"/>
    <property type="molecule type" value="Genomic_DNA"/>
</dbReference>
<dbReference type="KEGG" id="kst:KSMBR1_1693"/>
<reference evidence="5" key="2">
    <citation type="submission" date="2006-01" db="EMBL/GenBank/DDBJ databases">
        <authorList>
            <person name="Genoscope"/>
        </authorList>
    </citation>
    <scope>NUCLEOTIDE SEQUENCE</scope>
</reference>
<organism evidence="5">
    <name type="scientific">Kuenenia stuttgartiensis</name>
    <dbReference type="NCBI Taxonomy" id="174633"/>
    <lineage>
        <taxon>Bacteria</taxon>
        <taxon>Pseudomonadati</taxon>
        <taxon>Planctomycetota</taxon>
        <taxon>Candidatus Brocadiia</taxon>
        <taxon>Candidatus Brocadiales</taxon>
        <taxon>Candidatus Brocadiaceae</taxon>
        <taxon>Candidatus Kuenenia</taxon>
    </lineage>
</organism>
<evidence type="ECO:0000256" key="1">
    <source>
        <dbReference type="ARBA" id="ARBA00022814"/>
    </source>
</evidence>
<dbReference type="SUPFAM" id="SSF82679">
    <property type="entry name" value="N-utilization substance G protein NusG, N-terminal domain"/>
    <property type="match status" value="1"/>
</dbReference>
<evidence type="ECO:0000313" key="7">
    <source>
        <dbReference type="EMBL" id="SOH04192.1"/>
    </source>
</evidence>
<dbReference type="GO" id="GO:0031564">
    <property type="term" value="P:transcription antitermination"/>
    <property type="evidence" value="ECO:0007669"/>
    <property type="project" value="UniProtKB-KW"/>
</dbReference>
<dbReference type="EMBL" id="CP049055">
    <property type="protein sequence ID" value="QII09940.1"/>
    <property type="molecule type" value="Genomic_DNA"/>
</dbReference>
<dbReference type="PANTHER" id="PTHR30265">
    <property type="entry name" value="RHO-INTERACTING TRANSCRIPTION TERMINATION FACTOR NUSG"/>
    <property type="match status" value="1"/>
</dbReference>
<dbReference type="EMBL" id="LT934425">
    <property type="protein sequence ID" value="SOH04192.1"/>
    <property type="molecule type" value="Genomic_DNA"/>
</dbReference>
<evidence type="ECO:0000259" key="4">
    <source>
        <dbReference type="SMART" id="SM00738"/>
    </source>
</evidence>
<dbReference type="AlphaFoldDB" id="Q1Q029"/>
<dbReference type="RefSeq" id="WP_099324918.1">
    <property type="nucleotide sequence ID" value="NZ_CP049055.1"/>
</dbReference>
<keyword evidence="8" id="KW-1185">Reference proteome</keyword>
<keyword evidence="2" id="KW-0805">Transcription regulation</keyword>
<reference evidence="7" key="3">
    <citation type="submission" date="2017-10" db="EMBL/GenBank/DDBJ databases">
        <authorList>
            <person name="Banno H."/>
            <person name="Chua N.-H."/>
        </authorList>
    </citation>
    <scope>NUCLEOTIDE SEQUENCE [LARGE SCALE GENOMIC DNA]</scope>
    <source>
        <strain evidence="7">Kuenenia_mbr1_ru-nijmegen</strain>
    </source>
</reference>
<dbReference type="Proteomes" id="UP000501926">
    <property type="component" value="Chromosome"/>
</dbReference>
<dbReference type="SMART" id="SM00738">
    <property type="entry name" value="NGN"/>
    <property type="match status" value="1"/>
</dbReference>
<evidence type="ECO:0000313" key="6">
    <source>
        <dbReference type="EMBL" id="QII09940.1"/>
    </source>
</evidence>
<dbReference type="InterPro" id="IPR006645">
    <property type="entry name" value="NGN-like_dom"/>
</dbReference>
<dbReference type="Proteomes" id="UP000221734">
    <property type="component" value="Chromosome Kuenenia_stuttgartiensis_MBR1"/>
</dbReference>
<keyword evidence="3" id="KW-0804">Transcription</keyword>
<name>Q1Q029_KUEST</name>
<feature type="domain" description="NusG-like N-terminal" evidence="4">
    <location>
        <begin position="5"/>
        <end position="104"/>
    </location>
</feature>
<evidence type="ECO:0000313" key="9">
    <source>
        <dbReference type="Proteomes" id="UP000501926"/>
    </source>
</evidence>
<protein>
    <submittedName>
        <fullName evidence="5">Similar to transcription antitermination protein NusG</fullName>
    </submittedName>
    <submittedName>
        <fullName evidence="6">Transcriptional activator RfaH</fullName>
    </submittedName>
</protein>
<evidence type="ECO:0000313" key="8">
    <source>
        <dbReference type="Proteomes" id="UP000221734"/>
    </source>
</evidence>
<dbReference type="InterPro" id="IPR036735">
    <property type="entry name" value="NGN_dom_sf"/>
</dbReference>
<dbReference type="PANTHER" id="PTHR30265:SF4">
    <property type="entry name" value="KOW MOTIF FAMILY PROTEIN, EXPRESSED"/>
    <property type="match status" value="1"/>
</dbReference>
<sequence length="169" mass="19305">MEKNVAYWFAVHTRSRHEKQVDSFLREKNISSFLPLVKTISRRRDRKKFIDVPLFPGYLFVNITLDNLYEIKSTRGVVRIIGNEDDFIPSPIPDAEINNLKTLINSNVAIDPYKYLQKGTKVRVVSGPLIGLEGLLVKRKTNYRVVVSIDILQKSTSAEISIADIESID</sequence>
<keyword evidence="1" id="KW-0889">Transcription antitermination</keyword>
<dbReference type="Pfam" id="PF02357">
    <property type="entry name" value="NusG"/>
    <property type="match status" value="1"/>
</dbReference>
<proteinExistence type="predicted"/>
<reference evidence="8" key="4">
    <citation type="submission" date="2017-10" db="EMBL/GenBank/DDBJ databases">
        <authorList>
            <person name="Frank J."/>
        </authorList>
    </citation>
    <scope>NUCLEOTIDE SEQUENCE [LARGE SCALE GENOMIC DNA]</scope>
</reference>
<gene>
    <name evidence="5" type="primary">nusG</name>
    <name evidence="7" type="synonym">nusG_1</name>
    <name evidence="6" type="ORF">KsCSTR_05610</name>
    <name evidence="7" type="ORF">KSMBR1_1693</name>
    <name evidence="5" type="ORF">kustd1935</name>
</gene>
<evidence type="ECO:0000313" key="5">
    <source>
        <dbReference type="EMBL" id="CAJ72680.1"/>
    </source>
</evidence>
<dbReference type="GO" id="GO:0006354">
    <property type="term" value="P:DNA-templated transcription elongation"/>
    <property type="evidence" value="ECO:0007669"/>
    <property type="project" value="InterPro"/>
</dbReference>
<accession>Q1Q029</accession>
<evidence type="ECO:0000256" key="2">
    <source>
        <dbReference type="ARBA" id="ARBA00023015"/>
    </source>
</evidence>